<dbReference type="SUPFAM" id="SSF50998">
    <property type="entry name" value="Quinoprotein alcohol dehydrogenase-like"/>
    <property type="match status" value="1"/>
</dbReference>
<evidence type="ECO:0000313" key="2">
    <source>
        <dbReference type="EMBL" id="MDN4596141.1"/>
    </source>
</evidence>
<dbReference type="InterPro" id="IPR006311">
    <property type="entry name" value="TAT_signal"/>
</dbReference>
<reference evidence="2" key="1">
    <citation type="submission" date="2023-03" db="EMBL/GenBank/DDBJ databases">
        <title>MT1 and MT2 Draft Genomes of Novel Species.</title>
        <authorList>
            <person name="Venkateswaran K."/>
        </authorList>
    </citation>
    <scope>NUCLEOTIDE SEQUENCE</scope>
    <source>
        <strain evidence="2">F6_8S_P_1A</strain>
    </source>
</reference>
<dbReference type="PROSITE" id="PS51318">
    <property type="entry name" value="TAT"/>
    <property type="match status" value="1"/>
</dbReference>
<dbReference type="Pfam" id="PF14269">
    <property type="entry name" value="Arylsulfotran_2"/>
    <property type="match status" value="1"/>
</dbReference>
<dbReference type="EMBL" id="JAROCB010000001">
    <property type="protein sequence ID" value="MDN4596141.1"/>
    <property type="molecule type" value="Genomic_DNA"/>
</dbReference>
<proteinExistence type="predicted"/>
<dbReference type="Proteomes" id="UP001174210">
    <property type="component" value="Unassembled WGS sequence"/>
</dbReference>
<accession>A0ABT8ITN1</accession>
<protein>
    <submittedName>
        <fullName evidence="2">Arylsulfotransferase family protein</fullName>
    </submittedName>
</protein>
<name>A0ABT8ITN1_9MICO</name>
<dbReference type="InterPro" id="IPR039535">
    <property type="entry name" value="ASST-like"/>
</dbReference>
<dbReference type="PANTHER" id="PTHR35340:SF6">
    <property type="entry name" value="ASST-DOMAIN-CONTAINING PROTEIN"/>
    <property type="match status" value="1"/>
</dbReference>
<dbReference type="InterPro" id="IPR011047">
    <property type="entry name" value="Quinoprotein_ADH-like_sf"/>
</dbReference>
<evidence type="ECO:0000313" key="3">
    <source>
        <dbReference type="Proteomes" id="UP001174210"/>
    </source>
</evidence>
<dbReference type="PANTHER" id="PTHR35340">
    <property type="entry name" value="PQQ ENZYME REPEAT PROTEIN-RELATED"/>
    <property type="match status" value="1"/>
</dbReference>
<dbReference type="RefSeq" id="WP_301215925.1">
    <property type="nucleotide sequence ID" value="NZ_JAROCB010000001.1"/>
</dbReference>
<comment type="caution">
    <text evidence="2">The sequence shown here is derived from an EMBL/GenBank/DDBJ whole genome shotgun (WGS) entry which is preliminary data.</text>
</comment>
<keyword evidence="3" id="KW-1185">Reference proteome</keyword>
<feature type="region of interest" description="Disordered" evidence="1">
    <location>
        <begin position="37"/>
        <end position="56"/>
    </location>
</feature>
<evidence type="ECO:0000256" key="1">
    <source>
        <dbReference type="SAM" id="MobiDB-lite"/>
    </source>
</evidence>
<gene>
    <name evidence="2" type="ORF">P5G59_03215</name>
</gene>
<feature type="compositionally biased region" description="Polar residues" evidence="1">
    <location>
        <begin position="43"/>
        <end position="56"/>
    </location>
</feature>
<sequence length="495" mass="52442">MESENSRRNPSLSRRALITGAGIVAAGALGAGLAVSRPAPESSAVTPRPTSAAGSRTFRTTDLTVPAVSSWKTGTTAAGLVFVTQKVQGFTGLIMRESGEPVWIEPTQANVTDLRVQSYLGQPVLTYWTGTSTAGHGDGVGVVLDAAYRRIATVRGNGGVEADLHEFSLTHQGTALITAYETVPADLSGIGGAKHGYIYDCRVQEIDVATGRLLLDWKASDHVPLTETFLGLTQDEGHDGTTKGRAFDPYHLNAVEDDGDLLLVSARHTHTVYAIDRASGEISWRFGGKNSDIRLAEDAVFAWQHDVRRQADGTITLFDNHLYSGRDGRSRGMSFDLDADAKTATLLREYAYDDHLGTAMGSVQVLPGGNVLVGWGTDPAVTEFTAAGEAIYEATLGGISYRAWRGEWTGHPAEPPAVAAEREGDRVRVFASWNGATEVRSWRVLAGPGGALVPVGTVKRSGFETSMLVAPADRFSVQALGADGDVLGTSGTVSA</sequence>
<organism evidence="2 3">
    <name type="scientific">Leifsonia virtsii</name>
    <dbReference type="NCBI Taxonomy" id="3035915"/>
    <lineage>
        <taxon>Bacteria</taxon>
        <taxon>Bacillati</taxon>
        <taxon>Actinomycetota</taxon>
        <taxon>Actinomycetes</taxon>
        <taxon>Micrococcales</taxon>
        <taxon>Microbacteriaceae</taxon>
        <taxon>Leifsonia</taxon>
    </lineage>
</organism>
<dbReference type="InterPro" id="IPR053143">
    <property type="entry name" value="Arylsulfate_ST"/>
</dbReference>